<sequence length="579" mass="65036">MARTACFCENCGQKLSENHLCLLCQVCNIFLRQDYIATASIVTEVALERLLRVQKYLLDTPSHKSSPARPSRCSTFLFRFCTSSSFTAPPLQKTIAAGGPSRPRRRSASPQLGPSRPRCKTPDVQPGPSRVRPERVCNRASKYGDSDSDAEDTYNDNIVETPHIISRQELFEGVCVRLGFSVPDQDQPDPSDYLRVQEEYLADILQTHRQTLGLPPPAAKAFAGFTLVLTRTDLTTGEAREIEENITLHSYIFTSDDDCRRAVRGWSEEMETRLEDWITDEGSGLDLERITAHTITILRVLVPQAIGSMAFMNGSLSSLAKTHIESGLLLKYSKRLILHLPPEAHSLLLTGKGIFPYEYLDDFKKLEDANLPSIEHFFSSLTGETPAEEHDNVLKVWEAAQCRTLSDYADCYLCVNVGLLADVLIEWRSMLLTKYSLDMVNYVSLPGYAYDAFLKMTKAELELISDPLERSVRGGLTTCVRPYTVANNPLVNPSFDPEKKKRSYLLYLDFNSLYATVTSEKLAYGNIRKFSLNEKTEFVVKDLSEHDGSGNISHWIEADIRIAPDVARKTDDLPFLSTT</sequence>
<dbReference type="AlphaFoldDB" id="A0A423TQD4"/>
<evidence type="ECO:0000313" key="2">
    <source>
        <dbReference type="EMBL" id="ROT78633.1"/>
    </source>
</evidence>
<evidence type="ECO:0000313" key="3">
    <source>
        <dbReference type="Proteomes" id="UP000283509"/>
    </source>
</evidence>
<dbReference type="PANTHER" id="PTHR31511">
    <property type="entry name" value="PROTEIN CBG23764"/>
    <property type="match status" value="1"/>
</dbReference>
<reference evidence="2 3" key="2">
    <citation type="submission" date="2019-01" db="EMBL/GenBank/DDBJ databases">
        <title>The decoding of complex shrimp genome reveals the adaptation for benthos swimmer, frequently molting mechanism and breeding impact on genome.</title>
        <authorList>
            <person name="Sun Y."/>
            <person name="Gao Y."/>
            <person name="Yu Y."/>
        </authorList>
    </citation>
    <scope>NUCLEOTIDE SEQUENCE [LARGE SCALE GENOMIC DNA]</scope>
    <source>
        <tissue evidence="2">Muscle</tissue>
    </source>
</reference>
<gene>
    <name evidence="2" type="ORF">C7M84_002645</name>
</gene>
<dbReference type="Proteomes" id="UP000283509">
    <property type="component" value="Unassembled WGS sequence"/>
</dbReference>
<feature type="region of interest" description="Disordered" evidence="1">
    <location>
        <begin position="91"/>
        <end position="152"/>
    </location>
</feature>
<reference evidence="2 3" key="1">
    <citation type="submission" date="2018-04" db="EMBL/GenBank/DDBJ databases">
        <authorList>
            <person name="Zhang X."/>
            <person name="Yuan J."/>
            <person name="Li F."/>
            <person name="Xiang J."/>
        </authorList>
    </citation>
    <scope>NUCLEOTIDE SEQUENCE [LARGE SCALE GENOMIC DNA]</scope>
    <source>
        <tissue evidence="2">Muscle</tissue>
    </source>
</reference>
<dbReference type="EMBL" id="QCYY01001350">
    <property type="protein sequence ID" value="ROT78633.1"/>
    <property type="molecule type" value="Genomic_DNA"/>
</dbReference>
<comment type="caution">
    <text evidence="2">The sequence shown here is derived from an EMBL/GenBank/DDBJ whole genome shotgun (WGS) entry which is preliminary data.</text>
</comment>
<evidence type="ECO:0000256" key="1">
    <source>
        <dbReference type="SAM" id="MobiDB-lite"/>
    </source>
</evidence>
<proteinExistence type="predicted"/>
<evidence type="ECO:0008006" key="4">
    <source>
        <dbReference type="Google" id="ProtNLM"/>
    </source>
</evidence>
<accession>A0A423TQD4</accession>
<dbReference type="PANTHER" id="PTHR31511:SF12">
    <property type="entry name" value="RHO TERMINATION FACTOR N-TERMINAL DOMAIN-CONTAINING PROTEIN"/>
    <property type="match status" value="1"/>
</dbReference>
<feature type="compositionally biased region" description="Basic and acidic residues" evidence="1">
    <location>
        <begin position="131"/>
        <end position="145"/>
    </location>
</feature>
<protein>
    <recommendedName>
        <fullName evidence="4">DNA-directed DNA polymerase</fullName>
    </recommendedName>
</protein>
<dbReference type="OrthoDB" id="6364503at2759"/>
<name>A0A423TQD4_PENVA</name>
<organism evidence="2 3">
    <name type="scientific">Penaeus vannamei</name>
    <name type="common">Whiteleg shrimp</name>
    <name type="synonym">Litopenaeus vannamei</name>
    <dbReference type="NCBI Taxonomy" id="6689"/>
    <lineage>
        <taxon>Eukaryota</taxon>
        <taxon>Metazoa</taxon>
        <taxon>Ecdysozoa</taxon>
        <taxon>Arthropoda</taxon>
        <taxon>Crustacea</taxon>
        <taxon>Multicrustacea</taxon>
        <taxon>Malacostraca</taxon>
        <taxon>Eumalacostraca</taxon>
        <taxon>Eucarida</taxon>
        <taxon>Decapoda</taxon>
        <taxon>Dendrobranchiata</taxon>
        <taxon>Penaeoidea</taxon>
        <taxon>Penaeidae</taxon>
        <taxon>Penaeus</taxon>
    </lineage>
</organism>
<keyword evidence="3" id="KW-1185">Reference proteome</keyword>